<dbReference type="PANTHER" id="PTHR24109">
    <property type="entry name" value="LEUCINE-RICH REPEAT-CONTAINING PROTEIN 31"/>
    <property type="match status" value="1"/>
</dbReference>
<dbReference type="SMART" id="SM00368">
    <property type="entry name" value="LRR_RI"/>
    <property type="match status" value="8"/>
</dbReference>
<evidence type="ECO:0000313" key="3">
    <source>
        <dbReference type="Proteomes" id="UP001205998"/>
    </source>
</evidence>
<protein>
    <submittedName>
        <fullName evidence="2">Leucine-rich repeat-containing protein 31</fullName>
    </submittedName>
</protein>
<evidence type="ECO:0000256" key="1">
    <source>
        <dbReference type="SAM" id="MobiDB-lite"/>
    </source>
</evidence>
<gene>
    <name evidence="2" type="ORF">C0J50_9330</name>
</gene>
<organism evidence="2 3">
    <name type="scientific">Silurus asotus</name>
    <name type="common">Amur catfish</name>
    <name type="synonym">Parasilurus asotus</name>
    <dbReference type="NCBI Taxonomy" id="30991"/>
    <lineage>
        <taxon>Eukaryota</taxon>
        <taxon>Metazoa</taxon>
        <taxon>Chordata</taxon>
        <taxon>Craniata</taxon>
        <taxon>Vertebrata</taxon>
        <taxon>Euteleostomi</taxon>
        <taxon>Actinopterygii</taxon>
        <taxon>Neopterygii</taxon>
        <taxon>Teleostei</taxon>
        <taxon>Ostariophysi</taxon>
        <taxon>Siluriformes</taxon>
        <taxon>Siluridae</taxon>
        <taxon>Silurus</taxon>
    </lineage>
</organism>
<accession>A0AAD5A6V3</accession>
<feature type="region of interest" description="Disordered" evidence="1">
    <location>
        <begin position="103"/>
        <end position="127"/>
    </location>
</feature>
<dbReference type="InterPro" id="IPR042419">
    <property type="entry name" value="LRC31"/>
</dbReference>
<proteinExistence type="predicted"/>
<comment type="caution">
    <text evidence="2">The sequence shown here is derived from an EMBL/GenBank/DDBJ whole genome shotgun (WGS) entry which is preliminary data.</text>
</comment>
<dbReference type="InterPro" id="IPR032675">
    <property type="entry name" value="LRR_dom_sf"/>
</dbReference>
<name>A0AAD5A6V3_SILAS</name>
<dbReference type="AlphaFoldDB" id="A0AAD5A6V3"/>
<keyword evidence="3" id="KW-1185">Reference proteome</keyword>
<dbReference type="InterPro" id="IPR001611">
    <property type="entry name" value="Leu-rich_rpt"/>
</dbReference>
<dbReference type="EMBL" id="MU574242">
    <property type="protein sequence ID" value="KAI5610252.1"/>
    <property type="molecule type" value="Genomic_DNA"/>
</dbReference>
<dbReference type="SUPFAM" id="SSF52047">
    <property type="entry name" value="RNI-like"/>
    <property type="match status" value="2"/>
</dbReference>
<reference evidence="2" key="1">
    <citation type="submission" date="2018-07" db="EMBL/GenBank/DDBJ databases">
        <title>Comparative genomics of catfishes provides insights into carnivory and benthic adaptation.</title>
        <authorList>
            <person name="Zhang Y."/>
            <person name="Wang D."/>
            <person name="Peng Z."/>
            <person name="Zheng S."/>
            <person name="Shao F."/>
            <person name="Tao W."/>
        </authorList>
    </citation>
    <scope>NUCLEOTIDE SEQUENCE</scope>
    <source>
        <strain evidence="2">Chongqing</strain>
    </source>
</reference>
<dbReference type="Proteomes" id="UP001205998">
    <property type="component" value="Unassembled WGS sequence"/>
</dbReference>
<evidence type="ECO:0000313" key="2">
    <source>
        <dbReference type="EMBL" id="KAI5610252.1"/>
    </source>
</evidence>
<dbReference type="PANTHER" id="PTHR24109:SF3">
    <property type="entry name" value="LEUCINE-RICH REPEAT-CONTAINING PROTEIN 31"/>
    <property type="match status" value="1"/>
</dbReference>
<dbReference type="Pfam" id="PF13516">
    <property type="entry name" value="LRR_6"/>
    <property type="match status" value="2"/>
</dbReference>
<sequence length="621" mass="68831">MELLNDLCAVSLLLSRSREISDDATNRKSAFHQVYNQINNRKLRVVFDDKQMIMREVVYKRAEQQKGRETSQRRSPLDLIINQFRRKNTNTAKKKASLGHVFRPSESNNVKNKGIPEAKETEGESSDNAEISSVVGWSAVQQFVQKLGKTPDSRNLSLSHCDLTGSDITELGTLLPFLTQLEVMDLSWNDLLGGSLEALSVHMQHVGKLKVMKLSGCRLTAQDLRALGEALDFVPVLETLDLSWNSGIGEGNLHHLTEHLHFTSSLRELYLLDCQLLETDSVALAEALLLLPCLEALDLSSNKLQVRALENIGSSLSFTPQLKSLRMSSCGLNQESLVILGEKMRFLMGLEHLDVSCNKECGGGFSAMVSGLSLLTHLRCLDLHRCCLTAEDVQTLVQVFPRLSELSELDLSFNKSIGPLLQSLFPVLHGATITTLQLSGCSLSLEACRALAAVLPTLSQLRNLGVSWNKSVGGNLQQFVEHLQVECKLEELKLSSCDLNADDLLHLQSACKRGVLSNLKLLDVSYNGHVEDEGWASLFREVGGLKKLQELDISLRPGACLSASAWVWALMDALPRLESLQRLSVQRWTLGSEERQKLEKSLKKRNVVLESDDVNMQNVAG</sequence>
<dbReference type="Gene3D" id="3.80.10.10">
    <property type="entry name" value="Ribonuclease Inhibitor"/>
    <property type="match status" value="3"/>
</dbReference>